<comment type="caution">
    <text evidence="1">The sequence shown here is derived from an EMBL/GenBank/DDBJ whole genome shotgun (WGS) entry which is preliminary data.</text>
</comment>
<dbReference type="EMBL" id="VFQC01000004">
    <property type="protein sequence ID" value="TQN26073.1"/>
    <property type="molecule type" value="Genomic_DNA"/>
</dbReference>
<dbReference type="Proteomes" id="UP000317422">
    <property type="component" value="Unassembled WGS sequence"/>
</dbReference>
<accession>A0A543N2L6</accession>
<name>A0A543N2L6_9ACTN</name>
<dbReference type="RefSeq" id="WP_141926310.1">
    <property type="nucleotide sequence ID" value="NZ_VFQC01000004.1"/>
</dbReference>
<dbReference type="AlphaFoldDB" id="A0A543N2L6"/>
<gene>
    <name evidence="1" type="ORF">FHX37_4610</name>
</gene>
<proteinExistence type="predicted"/>
<organism evidence="1 2">
    <name type="scientific">Haloactinospora alba</name>
    <dbReference type="NCBI Taxonomy" id="405555"/>
    <lineage>
        <taxon>Bacteria</taxon>
        <taxon>Bacillati</taxon>
        <taxon>Actinomycetota</taxon>
        <taxon>Actinomycetes</taxon>
        <taxon>Streptosporangiales</taxon>
        <taxon>Nocardiopsidaceae</taxon>
        <taxon>Haloactinospora</taxon>
    </lineage>
</organism>
<protein>
    <submittedName>
        <fullName evidence="1">Uncharacterized protein</fullName>
    </submittedName>
</protein>
<evidence type="ECO:0000313" key="2">
    <source>
        <dbReference type="Proteomes" id="UP000317422"/>
    </source>
</evidence>
<evidence type="ECO:0000313" key="1">
    <source>
        <dbReference type="EMBL" id="TQN26073.1"/>
    </source>
</evidence>
<sequence length="74" mass="8477">MTKPLAPEVPEGWRAVWLPQHGAYLAFLDTDMPPGIEQPAVYGETKDETLHAIYRHKELAEVVRKWVWLHEGAV</sequence>
<reference evidence="1 2" key="1">
    <citation type="submission" date="2019-06" db="EMBL/GenBank/DDBJ databases">
        <title>Sequencing the genomes of 1000 actinobacteria strains.</title>
        <authorList>
            <person name="Klenk H.-P."/>
        </authorList>
    </citation>
    <scope>NUCLEOTIDE SEQUENCE [LARGE SCALE GENOMIC DNA]</scope>
    <source>
        <strain evidence="1 2">DSM 45015</strain>
    </source>
</reference>
<keyword evidence="2" id="KW-1185">Reference proteome</keyword>
<dbReference type="OrthoDB" id="3436921at2"/>